<dbReference type="InterPro" id="IPR039537">
    <property type="entry name" value="Retrotran_Ty1/copia-like"/>
</dbReference>
<feature type="region of interest" description="Disordered" evidence="3">
    <location>
        <begin position="1"/>
        <end position="23"/>
    </location>
</feature>
<feature type="region of interest" description="Disordered" evidence="3">
    <location>
        <begin position="390"/>
        <end position="409"/>
    </location>
</feature>
<dbReference type="PANTHER" id="PTHR42648:SF22">
    <property type="entry name" value="REVERSE TRANSCRIPTASE TY1_COPIA-TYPE DOMAIN-CONTAINING PROTEIN"/>
    <property type="match status" value="1"/>
</dbReference>
<dbReference type="PANTHER" id="PTHR42648">
    <property type="entry name" value="TRANSPOSASE, PUTATIVE-RELATED"/>
    <property type="match status" value="1"/>
</dbReference>
<feature type="compositionally biased region" description="Polar residues" evidence="3">
    <location>
        <begin position="1"/>
        <end position="13"/>
    </location>
</feature>
<evidence type="ECO:0000313" key="7">
    <source>
        <dbReference type="Proteomes" id="UP000321393"/>
    </source>
</evidence>
<evidence type="ECO:0000259" key="4">
    <source>
        <dbReference type="PROSITE" id="PS50994"/>
    </source>
</evidence>
<feature type="compositionally biased region" description="Polar residues" evidence="3">
    <location>
        <begin position="116"/>
        <end position="133"/>
    </location>
</feature>
<reference evidence="7 8" key="1">
    <citation type="submission" date="2019-08" db="EMBL/GenBank/DDBJ databases">
        <title>Draft genome sequences of two oriental melons (Cucumis melo L. var makuwa).</title>
        <authorList>
            <person name="Kwon S.-Y."/>
        </authorList>
    </citation>
    <scope>NUCLEOTIDE SEQUENCE [LARGE SCALE GENOMIC DNA]</scope>
    <source>
        <strain evidence="8">cv. Chang Bougi</strain>
        <strain evidence="7">cv. SW 3</strain>
        <tissue evidence="5">Leaf</tissue>
    </source>
</reference>
<feature type="region of interest" description="Disordered" evidence="3">
    <location>
        <begin position="103"/>
        <end position="133"/>
    </location>
</feature>
<organism evidence="5 7">
    <name type="scientific">Cucumis melo var. makuwa</name>
    <name type="common">Oriental melon</name>
    <dbReference type="NCBI Taxonomy" id="1194695"/>
    <lineage>
        <taxon>Eukaryota</taxon>
        <taxon>Viridiplantae</taxon>
        <taxon>Streptophyta</taxon>
        <taxon>Embryophyta</taxon>
        <taxon>Tracheophyta</taxon>
        <taxon>Spermatophyta</taxon>
        <taxon>Magnoliopsida</taxon>
        <taxon>eudicotyledons</taxon>
        <taxon>Gunneridae</taxon>
        <taxon>Pentapetalae</taxon>
        <taxon>rosids</taxon>
        <taxon>fabids</taxon>
        <taxon>Cucurbitales</taxon>
        <taxon>Cucurbitaceae</taxon>
        <taxon>Benincaseae</taxon>
        <taxon>Cucumis</taxon>
    </lineage>
</organism>
<accession>A0A5A7UVB2</accession>
<dbReference type="AlphaFoldDB" id="A0A5A7UVB2"/>
<proteinExistence type="predicted"/>
<feature type="domain" description="Integrase catalytic" evidence="4">
    <location>
        <begin position="64"/>
        <end position="254"/>
    </location>
</feature>
<gene>
    <name evidence="6" type="ORF">E5676_scaffold216G001720</name>
    <name evidence="5" type="ORF">E6C27_scaffold280G003700</name>
</gene>
<dbReference type="EMBL" id="SSTD01000775">
    <property type="protein sequence ID" value="TYK30180.1"/>
    <property type="molecule type" value="Genomic_DNA"/>
</dbReference>
<dbReference type="Pfam" id="PF07727">
    <property type="entry name" value="RVT_2"/>
    <property type="match status" value="1"/>
</dbReference>
<feature type="region of interest" description="Disordered" evidence="3">
    <location>
        <begin position="41"/>
        <end position="65"/>
    </location>
</feature>
<feature type="compositionally biased region" description="Basic and acidic residues" evidence="3">
    <location>
        <begin position="394"/>
        <end position="403"/>
    </location>
</feature>
<dbReference type="Gene3D" id="3.30.420.10">
    <property type="entry name" value="Ribonuclease H-like superfamily/Ribonuclease H"/>
    <property type="match status" value="1"/>
</dbReference>
<evidence type="ECO:0000313" key="6">
    <source>
        <dbReference type="EMBL" id="TYK30180.1"/>
    </source>
</evidence>
<dbReference type="EMBL" id="SSTE01007195">
    <property type="protein sequence ID" value="KAA0057485.1"/>
    <property type="molecule type" value="Genomic_DNA"/>
</dbReference>
<dbReference type="Proteomes" id="UP000321393">
    <property type="component" value="Unassembled WGS sequence"/>
</dbReference>
<dbReference type="Proteomes" id="UP000321947">
    <property type="component" value="Unassembled WGS sequence"/>
</dbReference>
<dbReference type="InterPro" id="IPR012337">
    <property type="entry name" value="RNaseH-like_sf"/>
</dbReference>
<dbReference type="InterPro" id="IPR013103">
    <property type="entry name" value="RVT_2"/>
</dbReference>
<dbReference type="GO" id="GO:0015074">
    <property type="term" value="P:DNA integration"/>
    <property type="evidence" value="ECO:0007669"/>
    <property type="project" value="InterPro"/>
</dbReference>
<evidence type="ECO:0000256" key="2">
    <source>
        <dbReference type="ARBA" id="ARBA00022801"/>
    </source>
</evidence>
<dbReference type="InterPro" id="IPR001584">
    <property type="entry name" value="Integrase_cat-core"/>
</dbReference>
<keyword evidence="2" id="KW-0378">Hydrolase</keyword>
<dbReference type="SUPFAM" id="SSF53098">
    <property type="entry name" value="Ribonuclease H-like"/>
    <property type="match status" value="1"/>
</dbReference>
<sequence length="601" mass="67966">MVQPLLPSTQPSAQKPPRALPSVDLTTHPIRFYTSLPVQPFHSSSHPHHTCRPSSPNSNLQNCESSAPSGYGQLYVCGLEINQTYMRAIFEVGASSAQTDLPIYSKKPGRTDVRETASTSQPTGPTANQTSSPTLSVIAQSGLEFEEDDRHSMELYILDDDTSGWEFQNHNLSEFLAFKGIIHQNSCTYTPQQNGVAKQKNRHLVKVTRSLMLSTSLPSYLWEDVILIAAHLINRMPSRILHLQTPLECLKESFPFTCLVSKVPLRVFECTAYVHILALIRPNLPLELRLMCLLGKSVSEESNNTFEFIEHTPSTLSDIDPHPIILPTNQVPWKPYYRRNLIKEVEFPTSQLLALVQDSEPPRDQSMENPIELYTNNKMSENDKSDVVLENEEEKNRGDETGVRIETNNNEAEQGNIAILIVYVDDTGLSRDDHTKISQLKQRMSNEFEIKDLGNLKYFIEIKVARSKEGISMSKRKYTLDLLTKIGMLGCRPVDAPIEFNCKLGNSDDQVPVDKEQYQCLVDKLIYLSHTRPDISFAKVLSDLHPECETPLKLFCDNNVAINIANNPVQHDRTKHVEIDRHFIKERLDSGNICIPYIPSS</sequence>
<dbReference type="InterPro" id="IPR036397">
    <property type="entry name" value="RNaseH_sf"/>
</dbReference>
<dbReference type="InterPro" id="IPR043502">
    <property type="entry name" value="DNA/RNA_pol_sf"/>
</dbReference>
<evidence type="ECO:0000256" key="3">
    <source>
        <dbReference type="SAM" id="MobiDB-lite"/>
    </source>
</evidence>
<dbReference type="GO" id="GO:0016787">
    <property type="term" value="F:hydrolase activity"/>
    <property type="evidence" value="ECO:0007669"/>
    <property type="project" value="UniProtKB-KW"/>
</dbReference>
<evidence type="ECO:0000313" key="8">
    <source>
        <dbReference type="Proteomes" id="UP000321947"/>
    </source>
</evidence>
<evidence type="ECO:0000256" key="1">
    <source>
        <dbReference type="ARBA" id="ARBA00022723"/>
    </source>
</evidence>
<dbReference type="GO" id="GO:0003676">
    <property type="term" value="F:nucleic acid binding"/>
    <property type="evidence" value="ECO:0007669"/>
    <property type="project" value="InterPro"/>
</dbReference>
<feature type="compositionally biased region" description="Polar residues" evidence="3">
    <location>
        <begin position="52"/>
        <end position="65"/>
    </location>
</feature>
<comment type="caution">
    <text evidence="5">The sequence shown here is derived from an EMBL/GenBank/DDBJ whole genome shotgun (WGS) entry which is preliminary data.</text>
</comment>
<dbReference type="PROSITE" id="PS50994">
    <property type="entry name" value="INTEGRASE"/>
    <property type="match status" value="1"/>
</dbReference>
<dbReference type="OrthoDB" id="128382at2759"/>
<keyword evidence="1" id="KW-0479">Metal-binding</keyword>
<dbReference type="SUPFAM" id="SSF56672">
    <property type="entry name" value="DNA/RNA polymerases"/>
    <property type="match status" value="1"/>
</dbReference>
<name>A0A5A7UVB2_CUCMM</name>
<evidence type="ECO:0000313" key="5">
    <source>
        <dbReference type="EMBL" id="KAA0057485.1"/>
    </source>
</evidence>
<protein>
    <submittedName>
        <fullName evidence="5 6">Mitochondrial protein</fullName>
    </submittedName>
</protein>
<dbReference type="GO" id="GO:0046872">
    <property type="term" value="F:metal ion binding"/>
    <property type="evidence" value="ECO:0007669"/>
    <property type="project" value="UniProtKB-KW"/>
</dbReference>